<name>A0AA86S1X1_9FABA</name>
<gene>
    <name evidence="1" type="ORF">AYBTSS11_LOCUS7408</name>
</gene>
<proteinExistence type="predicted"/>
<organism evidence="1 2">
    <name type="scientific">Sphenostylis stenocarpa</name>
    <dbReference type="NCBI Taxonomy" id="92480"/>
    <lineage>
        <taxon>Eukaryota</taxon>
        <taxon>Viridiplantae</taxon>
        <taxon>Streptophyta</taxon>
        <taxon>Embryophyta</taxon>
        <taxon>Tracheophyta</taxon>
        <taxon>Spermatophyta</taxon>
        <taxon>Magnoliopsida</taxon>
        <taxon>eudicotyledons</taxon>
        <taxon>Gunneridae</taxon>
        <taxon>Pentapetalae</taxon>
        <taxon>rosids</taxon>
        <taxon>fabids</taxon>
        <taxon>Fabales</taxon>
        <taxon>Fabaceae</taxon>
        <taxon>Papilionoideae</taxon>
        <taxon>50 kb inversion clade</taxon>
        <taxon>NPAAA clade</taxon>
        <taxon>indigoferoid/millettioid clade</taxon>
        <taxon>Phaseoleae</taxon>
        <taxon>Sphenostylis</taxon>
    </lineage>
</organism>
<evidence type="ECO:0000313" key="1">
    <source>
        <dbReference type="EMBL" id="CAJ1936296.1"/>
    </source>
</evidence>
<dbReference type="EMBL" id="OY731400">
    <property type="protein sequence ID" value="CAJ1936296.1"/>
    <property type="molecule type" value="Genomic_DNA"/>
</dbReference>
<keyword evidence="2" id="KW-1185">Reference proteome</keyword>
<evidence type="ECO:0000313" key="2">
    <source>
        <dbReference type="Proteomes" id="UP001189624"/>
    </source>
</evidence>
<sequence>MAMIFSQGLCSCDILENEGNFIFSFGRLSLRRPMKKGASDAVSHDFFGGSFFPFISDIFPWLMLMFS</sequence>
<accession>A0AA86S1X1</accession>
<dbReference type="Gramene" id="rna-AYBTSS11_LOCUS7408">
    <property type="protein sequence ID" value="CAJ1936296.1"/>
    <property type="gene ID" value="gene-AYBTSS11_LOCUS7408"/>
</dbReference>
<dbReference type="Proteomes" id="UP001189624">
    <property type="component" value="Chromosome 3"/>
</dbReference>
<reference evidence="1" key="1">
    <citation type="submission" date="2023-10" db="EMBL/GenBank/DDBJ databases">
        <authorList>
            <person name="Domelevo Entfellner J.-B."/>
        </authorList>
    </citation>
    <scope>NUCLEOTIDE SEQUENCE</scope>
</reference>
<protein>
    <submittedName>
        <fullName evidence="1">Uncharacterized protein</fullName>
    </submittedName>
</protein>
<dbReference type="AlphaFoldDB" id="A0AA86S1X1"/>